<dbReference type="EMBL" id="GBXM01041041">
    <property type="protein sequence ID" value="JAH67536.1"/>
    <property type="molecule type" value="Transcribed_RNA"/>
</dbReference>
<dbReference type="AlphaFoldDB" id="A0A0E9UP48"/>
<organism evidence="1">
    <name type="scientific">Anguilla anguilla</name>
    <name type="common">European freshwater eel</name>
    <name type="synonym">Muraena anguilla</name>
    <dbReference type="NCBI Taxonomy" id="7936"/>
    <lineage>
        <taxon>Eukaryota</taxon>
        <taxon>Metazoa</taxon>
        <taxon>Chordata</taxon>
        <taxon>Craniata</taxon>
        <taxon>Vertebrata</taxon>
        <taxon>Euteleostomi</taxon>
        <taxon>Actinopterygii</taxon>
        <taxon>Neopterygii</taxon>
        <taxon>Teleostei</taxon>
        <taxon>Anguilliformes</taxon>
        <taxon>Anguillidae</taxon>
        <taxon>Anguilla</taxon>
    </lineage>
</organism>
<reference evidence="1" key="1">
    <citation type="submission" date="2014-11" db="EMBL/GenBank/DDBJ databases">
        <authorList>
            <person name="Amaro Gonzalez C."/>
        </authorList>
    </citation>
    <scope>NUCLEOTIDE SEQUENCE</scope>
</reference>
<sequence>MGSCHNWVRDATERTGYVCDIRRLPPRLLSVPEQTFFVHSTCPGFSKL</sequence>
<proteinExistence type="predicted"/>
<accession>A0A0E9UP48</accession>
<reference evidence="1" key="2">
    <citation type="journal article" date="2015" name="Fish Shellfish Immunol.">
        <title>Early steps in the European eel (Anguilla anguilla)-Vibrio vulnificus interaction in the gills: Role of the RtxA13 toxin.</title>
        <authorList>
            <person name="Callol A."/>
            <person name="Pajuelo D."/>
            <person name="Ebbesson L."/>
            <person name="Teles M."/>
            <person name="MacKenzie S."/>
            <person name="Amaro C."/>
        </authorList>
    </citation>
    <scope>NUCLEOTIDE SEQUENCE</scope>
</reference>
<evidence type="ECO:0000313" key="1">
    <source>
        <dbReference type="EMBL" id="JAH67536.1"/>
    </source>
</evidence>
<name>A0A0E9UP48_ANGAN</name>
<protein>
    <submittedName>
        <fullName evidence="1">Uncharacterized protein</fullName>
    </submittedName>
</protein>